<feature type="compositionally biased region" description="Basic and acidic residues" evidence="1">
    <location>
        <begin position="51"/>
        <end position="63"/>
    </location>
</feature>
<feature type="signal peptide" evidence="2">
    <location>
        <begin position="1"/>
        <end position="23"/>
    </location>
</feature>
<organism evidence="3 4">
    <name type="scientific">Acetobacter malorum</name>
    <dbReference type="NCBI Taxonomy" id="178901"/>
    <lineage>
        <taxon>Bacteria</taxon>
        <taxon>Pseudomonadati</taxon>
        <taxon>Pseudomonadota</taxon>
        <taxon>Alphaproteobacteria</taxon>
        <taxon>Acetobacterales</taxon>
        <taxon>Acetobacteraceae</taxon>
        <taxon>Acetobacter</taxon>
    </lineage>
</organism>
<feature type="chain" id="PRO_5010015403" evidence="2">
    <location>
        <begin position="24"/>
        <end position="123"/>
    </location>
</feature>
<feature type="compositionally biased region" description="Polar residues" evidence="1">
    <location>
        <begin position="24"/>
        <end position="42"/>
    </location>
</feature>
<evidence type="ECO:0000313" key="4">
    <source>
        <dbReference type="Proteomes" id="UP000075526"/>
    </source>
</evidence>
<name>A0A087PJP1_9PROT</name>
<comment type="caution">
    <text evidence="3">The sequence shown here is derived from an EMBL/GenBank/DDBJ whole genome shotgun (WGS) entry which is preliminary data.</text>
</comment>
<dbReference type="RefSeq" id="WP_052404069.1">
    <property type="nucleotide sequence ID" value="NZ_CALAZD010000023.1"/>
</dbReference>
<keyword evidence="2" id="KW-0732">Signal</keyword>
<feature type="compositionally biased region" description="Basic residues" evidence="1">
    <location>
        <begin position="111"/>
        <end position="123"/>
    </location>
</feature>
<dbReference type="GeneID" id="29556306"/>
<dbReference type="AlphaFoldDB" id="A0A087PJP1"/>
<protein>
    <submittedName>
        <fullName evidence="3">Uncharacterized protein</fullName>
    </submittedName>
</protein>
<dbReference type="Proteomes" id="UP000075526">
    <property type="component" value="Unassembled WGS sequence"/>
</dbReference>
<evidence type="ECO:0000256" key="2">
    <source>
        <dbReference type="SAM" id="SignalP"/>
    </source>
</evidence>
<dbReference type="EMBL" id="LHZF01000173">
    <property type="protein sequence ID" value="KXV14407.1"/>
    <property type="molecule type" value="Genomic_DNA"/>
</dbReference>
<feature type="compositionally biased region" description="Low complexity" evidence="1">
    <location>
        <begin position="91"/>
        <end position="101"/>
    </location>
</feature>
<sequence length="123" mass="12932">MSSKLYSMTLAVSMLMAPTLALAQTTQSDSVSGTPTANSAASQVGKVPPAAKDENGKRVEPSHKLWNNPRTEAEQPGTQPPSNGGNGQDATTNPGTTTPGPKTEKSDQQTKPRKHYPLPHSPK</sequence>
<evidence type="ECO:0000256" key="1">
    <source>
        <dbReference type="SAM" id="MobiDB-lite"/>
    </source>
</evidence>
<proteinExistence type="predicted"/>
<reference evidence="3 4" key="1">
    <citation type="submission" date="2015-06" db="EMBL/GenBank/DDBJ databases">
        <title>Improved classification and identification of acetic acid bacteria using matrix-assisted laser desorption/ionization time-of-flight mass spectrometry; Gluconobacter nephelii and Gluconobacter uchimurae are later heterotypic synonyms of Gluconobacter japonicus and Gluconobacter oxydans, respectively.</title>
        <authorList>
            <person name="Li L."/>
            <person name="Cleenwerck I."/>
            <person name="De Vuyst L."/>
            <person name="Vandamme P."/>
        </authorList>
    </citation>
    <scope>NUCLEOTIDE SEQUENCE [LARGE SCALE GENOMIC DNA]</scope>
    <source>
        <strain evidence="3 4">LMG 1552</strain>
    </source>
</reference>
<dbReference type="PATRIC" id="fig|178901.10.peg.2944"/>
<feature type="region of interest" description="Disordered" evidence="1">
    <location>
        <begin position="24"/>
        <end position="123"/>
    </location>
</feature>
<accession>A0A087PJP1</accession>
<gene>
    <name evidence="3" type="ORF">AD933_12690</name>
</gene>
<evidence type="ECO:0000313" key="3">
    <source>
        <dbReference type="EMBL" id="KXV14407.1"/>
    </source>
</evidence>